<name>A0A150TCE8_SORCE</name>
<dbReference type="Gene3D" id="1.25.40.10">
    <property type="entry name" value="Tetratricopeptide repeat domain"/>
    <property type="match status" value="1"/>
</dbReference>
<organism evidence="2 3">
    <name type="scientific">Sorangium cellulosum</name>
    <name type="common">Polyangium cellulosum</name>
    <dbReference type="NCBI Taxonomy" id="56"/>
    <lineage>
        <taxon>Bacteria</taxon>
        <taxon>Pseudomonadati</taxon>
        <taxon>Myxococcota</taxon>
        <taxon>Polyangia</taxon>
        <taxon>Polyangiales</taxon>
        <taxon>Polyangiaceae</taxon>
        <taxon>Sorangium</taxon>
    </lineage>
</organism>
<comment type="caution">
    <text evidence="2">The sequence shown here is derived from an EMBL/GenBank/DDBJ whole genome shotgun (WGS) entry which is preliminary data.</text>
</comment>
<dbReference type="SUPFAM" id="SSF48452">
    <property type="entry name" value="TPR-like"/>
    <property type="match status" value="1"/>
</dbReference>
<evidence type="ECO:0000256" key="1">
    <source>
        <dbReference type="SAM" id="MobiDB-lite"/>
    </source>
</evidence>
<gene>
    <name evidence="2" type="ORF">BE21_55025</name>
</gene>
<sequence>MNRPIDRAIAKTQLERINEALQEPHLLIGGLAVQQYHTARDSKDIDLVCDFETARSLLDELYPSIDWDVRDEKQSEYRPSFQITHKFQDFGTIIFGPKISERAPYAHIDWNALKQGAEPFQYENRPLKNILVPTPHALAYTKFISFLSRQSPPKKIEADLKDFVDLTNGQRFSVSLFYSLLRKTDAHDALMNTFREKCAGHLAVLETSCLYHLAAMFVMAPKGRERGHGAISTNSAAAALPEPAIGAVPTEITEAQILGAATGPLVAAASVAAGAASAVTPPETSAPEAALTSATSASIAQEEPEQQEFWSLYSDYYSAMTERRQEEGVKLFERLLPLVKDDVSRERIRVRHVELKYLATGSIGDILTLEEATADKDNGDMALGALARIALMGHDYRGAIDKFCAAAGAAADPSVSFSYILDAAKVHQELGELAAARRLLTGAMNGDGRRDLRHSVLTALADIYDFPDDKRIRAALLAQAARLSPADVKVCFDASFSLAESSMPHLALMQYATLLKFEPKNAAALNNIGLLCSELDMSAKAAEYLHRGHEANDSLATANLAQRYLTAGFLDQAENLLAVARKRENAHEDVGGVLSRLSNRRKSEEEAWRAAIKVAVRESLFLSDFAGAFLVPDAEEAFLVPWEMSAGKIIQFKQSTGQLVAEVGDKEHRKRFMLQATGRAATCASLNWDKYLNQFKESRTGYAYLLPDLTEMNVLWINGTDSSKVTWRAKPVVGSLQVDAAQQPATPDGAPSLAPLDTAPRG</sequence>
<dbReference type="AlphaFoldDB" id="A0A150TCE8"/>
<feature type="region of interest" description="Disordered" evidence="1">
    <location>
        <begin position="739"/>
        <end position="762"/>
    </location>
</feature>
<accession>A0A150TCE8</accession>
<evidence type="ECO:0000313" key="3">
    <source>
        <dbReference type="Proteomes" id="UP000075502"/>
    </source>
</evidence>
<reference evidence="2 3" key="1">
    <citation type="submission" date="2014-02" db="EMBL/GenBank/DDBJ databases">
        <title>The small core and large imbalanced accessory genome model reveals a collaborative survival strategy of Sorangium cellulosum strains in nature.</title>
        <authorList>
            <person name="Han K."/>
            <person name="Peng R."/>
            <person name="Blom J."/>
            <person name="Li Y.-Z."/>
        </authorList>
    </citation>
    <scope>NUCLEOTIDE SEQUENCE [LARGE SCALE GENOMIC DNA]</scope>
    <source>
        <strain evidence="2 3">So0007-03</strain>
    </source>
</reference>
<dbReference type="EMBL" id="JEME01003100">
    <property type="protein sequence ID" value="KYG02370.1"/>
    <property type="molecule type" value="Genomic_DNA"/>
</dbReference>
<evidence type="ECO:0000313" key="2">
    <source>
        <dbReference type="EMBL" id="KYG02370.1"/>
    </source>
</evidence>
<dbReference type="InterPro" id="IPR011990">
    <property type="entry name" value="TPR-like_helical_dom_sf"/>
</dbReference>
<protein>
    <submittedName>
        <fullName evidence="2">Uncharacterized protein</fullName>
    </submittedName>
</protein>
<proteinExistence type="predicted"/>
<dbReference type="Proteomes" id="UP000075502">
    <property type="component" value="Unassembled WGS sequence"/>
</dbReference>